<evidence type="ECO:0000313" key="2">
    <source>
        <dbReference type="Proteomes" id="UP001230649"/>
    </source>
</evidence>
<accession>A0ACC2WPF6</accession>
<proteinExistence type="predicted"/>
<dbReference type="Proteomes" id="UP001230649">
    <property type="component" value="Unassembled WGS sequence"/>
</dbReference>
<comment type="caution">
    <text evidence="1">The sequence shown here is derived from an EMBL/GenBank/DDBJ whole genome shotgun (WGS) entry which is preliminary data.</text>
</comment>
<evidence type="ECO:0000313" key="1">
    <source>
        <dbReference type="EMBL" id="KAJ9113512.1"/>
    </source>
</evidence>
<organism evidence="1 2">
    <name type="scientific">Naganishia adeliensis</name>
    <dbReference type="NCBI Taxonomy" id="92952"/>
    <lineage>
        <taxon>Eukaryota</taxon>
        <taxon>Fungi</taxon>
        <taxon>Dikarya</taxon>
        <taxon>Basidiomycota</taxon>
        <taxon>Agaricomycotina</taxon>
        <taxon>Tremellomycetes</taxon>
        <taxon>Filobasidiales</taxon>
        <taxon>Filobasidiaceae</taxon>
        <taxon>Naganishia</taxon>
    </lineage>
</organism>
<protein>
    <submittedName>
        <fullName evidence="1">Uncharacterized protein</fullName>
    </submittedName>
</protein>
<dbReference type="EMBL" id="JASBWS010000012">
    <property type="protein sequence ID" value="KAJ9113512.1"/>
    <property type="molecule type" value="Genomic_DNA"/>
</dbReference>
<name>A0ACC2WPF6_9TREE</name>
<sequence length="238" mass="26749">MRHPPDHEELQDQNDSDDLLSTLDAPLISDQPQETYEFAFESMFSTNLIVRHLTLKGTSEVAFWAETSEWKKEPDLVFHEGGKDGPVAGSGIMRKRNHEMTFRIGGNGTVDDHSVGDELATVNQDKKWRDSAYTLAIPTISAHAPRLYHFTRTQSTKDGVQGFAAKLAYYNWIISNVRREKVGLYLENPKNGISLTRGNLTLNPDTLDDPTDLLVLLLGLVAINERTRRDLNLTIAIT</sequence>
<reference evidence="1" key="1">
    <citation type="submission" date="2023-04" db="EMBL/GenBank/DDBJ databases">
        <title>Draft Genome sequencing of Naganishia species isolated from polar environments using Oxford Nanopore Technology.</title>
        <authorList>
            <person name="Leo P."/>
            <person name="Venkateswaran K."/>
        </authorList>
    </citation>
    <scope>NUCLEOTIDE SEQUENCE</scope>
    <source>
        <strain evidence="1">MNA-CCFEE 5262</strain>
    </source>
</reference>
<keyword evidence="2" id="KW-1185">Reference proteome</keyword>
<gene>
    <name evidence="1" type="ORF">QFC20_001863</name>
</gene>